<evidence type="ECO:0000259" key="12">
    <source>
        <dbReference type="Pfam" id="PF05430"/>
    </source>
</evidence>
<dbReference type="EC" id="2.1.1.61" evidence="10"/>
<evidence type="ECO:0000256" key="8">
    <source>
        <dbReference type="ARBA" id="ARBA00023002"/>
    </source>
</evidence>
<dbReference type="AlphaFoldDB" id="A0A066UFI1"/>
<dbReference type="RefSeq" id="WP_036362340.1">
    <property type="nucleotide sequence ID" value="NZ_AOMT01000005.1"/>
</dbReference>
<dbReference type="GO" id="GO:0016645">
    <property type="term" value="F:oxidoreductase activity, acting on the CH-NH group of donors"/>
    <property type="evidence" value="ECO:0007669"/>
    <property type="project" value="InterPro"/>
</dbReference>
<dbReference type="EC" id="1.5.-.-" evidence="10"/>
<keyword evidence="8 10" id="KW-0560">Oxidoreductase</keyword>
<evidence type="ECO:0000313" key="13">
    <source>
        <dbReference type="EMBL" id="KDN25830.1"/>
    </source>
</evidence>
<dbReference type="NCBIfam" id="TIGR03197">
    <property type="entry name" value="MnmC_Cterm"/>
    <property type="match status" value="1"/>
</dbReference>
<dbReference type="InterPro" id="IPR029063">
    <property type="entry name" value="SAM-dependent_MTases_sf"/>
</dbReference>
<dbReference type="SUPFAM" id="SSF51971">
    <property type="entry name" value="Nucleotide-binding domain"/>
    <property type="match status" value="1"/>
</dbReference>
<comment type="function">
    <text evidence="10">Catalyzes the last two steps in the biosynthesis of 5-methylaminomethyl-2-thiouridine (mnm(5)s(2)U) at the wobble position (U34) in tRNA. Catalyzes the FAD-dependent demodification of cmnm(5)s(2)U34 to nm(5)s(2)U34, followed by the transfer of a methyl group from S-adenosyl-L-methionine to nm(5)s(2)U34, to form mnm(5)s(2)U34.</text>
</comment>
<sequence length="631" mass="70012">MTNTLSVADITWQTDHLGNTVPVSHAFDDVYFSHAGGIHESHYVFIEGNDLTDRLANLGDRQTFVVAETGFGTGLNFLALCKFWTTLKQNQQLNASARLHFISTEKFPLSQDDLRTALLAWQDDKQIQHFIDQFIHQYPLPLPGCHRIHIQDDITLDLWLGDAQESFDHLIQSRCVQNKPTLMVDAWFLDGFAPSKNSDLWSDELFSAISQLSNSGATLATFTAAGFVRRGLQAAGFEVTKRQGFGRKREMLTGKLSCQDGKPKQIHNHIAIIGAGVSGLCAALALARRGIQVTIFDKNTPPTGASANPRALFAPKLSLIEHAKEHLSTVSFLYAERFYQALNKHGDVFVQSGVMDFLLPTQKSTDKLQALISPYPDELIHEITSVYPNQKIHTLVPKAGLIHPKNLATAILSHPLISFKQEIITKIADADSDVILNASDNTHFADGVIIASGYESHLLHDKLFNPRKIRGQVSWLAIDDDTNSKLPNQPIKYDGYCAKFNDDENYFLMGASFVRNCTDTDVNNEEHQFNIDKFSQGLPTISKHLNPSPDRLSGRASIRAQTPDYHPIVGQVEGGVYSMYGMGSKGFTFAPLCGEMIAGMICDEVLPISEILLNKISPNRPRLQTPLSDNE</sequence>
<dbReference type="eggNOG" id="COG0665">
    <property type="taxonomic scope" value="Bacteria"/>
</dbReference>
<dbReference type="Pfam" id="PF01266">
    <property type="entry name" value="DAO"/>
    <property type="match status" value="1"/>
</dbReference>
<keyword evidence="1 10" id="KW-0963">Cytoplasm</keyword>
<name>A0A066UFI1_9GAMM</name>
<gene>
    <name evidence="10" type="primary">mnmC</name>
    <name evidence="13" type="ORF">MBO_01500</name>
</gene>
<dbReference type="Proteomes" id="UP000035860">
    <property type="component" value="Unassembled WGS sequence"/>
</dbReference>
<comment type="similarity">
    <text evidence="10">In the C-terminal section; belongs to the DAO family.</text>
</comment>
<dbReference type="InterPro" id="IPR006076">
    <property type="entry name" value="FAD-dep_OxRdtase"/>
</dbReference>
<dbReference type="InterPro" id="IPR008471">
    <property type="entry name" value="MnmC-like_methylTransf"/>
</dbReference>
<dbReference type="PANTHER" id="PTHR13847">
    <property type="entry name" value="SARCOSINE DEHYDROGENASE-RELATED"/>
    <property type="match status" value="1"/>
</dbReference>
<comment type="catalytic activity">
    <reaction evidence="10">
        <text>5-aminomethyl-2-thiouridine(34) in tRNA + S-adenosyl-L-methionine = 5-methylaminomethyl-2-thiouridine(34) in tRNA + S-adenosyl-L-homocysteine + H(+)</text>
        <dbReference type="Rhea" id="RHEA:19569"/>
        <dbReference type="Rhea" id="RHEA-COMP:10195"/>
        <dbReference type="Rhea" id="RHEA-COMP:10197"/>
        <dbReference type="ChEBI" id="CHEBI:15378"/>
        <dbReference type="ChEBI" id="CHEBI:57856"/>
        <dbReference type="ChEBI" id="CHEBI:59789"/>
        <dbReference type="ChEBI" id="CHEBI:74454"/>
        <dbReference type="ChEBI" id="CHEBI:74455"/>
        <dbReference type="EC" id="2.1.1.61"/>
    </reaction>
</comment>
<feature type="region of interest" description="tRNA (mnm(5)s(2)U34)-methyltransferase" evidence="10">
    <location>
        <begin position="1"/>
        <end position="257"/>
    </location>
</feature>
<dbReference type="PRINTS" id="PR00419">
    <property type="entry name" value="ADXRDTASE"/>
</dbReference>
<dbReference type="NCBIfam" id="NF033855">
    <property type="entry name" value="tRNA_MNMC2"/>
    <property type="match status" value="1"/>
</dbReference>
<keyword evidence="5 10" id="KW-0949">S-adenosyl-L-methionine</keyword>
<protein>
    <recommendedName>
        <fullName evidence="10">tRNA 5-methylaminomethyl-2-thiouridine biosynthesis bifunctional protein MnmC</fullName>
        <shortName evidence="10">tRNA mnm(5)s(2)U biosynthesis bifunctional protein</shortName>
    </recommendedName>
    <domain>
        <recommendedName>
            <fullName evidence="10">tRNA (mnm(5)s(2)U34)-methyltransferase</fullName>
            <ecNumber evidence="10">2.1.1.61</ecNumber>
        </recommendedName>
    </domain>
    <domain>
        <recommendedName>
            <fullName evidence="10">FAD-dependent cmnm(5)s(2)U34 oxidoreductase</fullName>
            <ecNumber evidence="10">1.5.-.-</ecNumber>
        </recommendedName>
    </domain>
</protein>
<dbReference type="OrthoDB" id="9786494at2"/>
<feature type="domain" description="FAD dependent oxidoreductase" evidence="11">
    <location>
        <begin position="270"/>
        <end position="598"/>
    </location>
</feature>
<feature type="region of interest" description="FAD-dependent cmnm(5)s(2)U34 oxidoreductase" evidence="10">
    <location>
        <begin position="273"/>
        <end position="631"/>
    </location>
</feature>
<keyword evidence="2 10" id="KW-0489">Methyltransferase</keyword>
<dbReference type="HAMAP" id="MF_01102">
    <property type="entry name" value="MnmC"/>
    <property type="match status" value="1"/>
</dbReference>
<dbReference type="GO" id="GO:0005737">
    <property type="term" value="C:cytoplasm"/>
    <property type="evidence" value="ECO:0007669"/>
    <property type="project" value="UniProtKB-SubCell"/>
</dbReference>
<dbReference type="Gene3D" id="3.50.50.60">
    <property type="entry name" value="FAD/NAD(P)-binding domain"/>
    <property type="match status" value="1"/>
</dbReference>
<dbReference type="GO" id="GO:0050660">
    <property type="term" value="F:flavin adenine dinucleotide binding"/>
    <property type="evidence" value="ECO:0007669"/>
    <property type="project" value="UniProtKB-UniRule"/>
</dbReference>
<accession>A0A066UFI1</accession>
<evidence type="ECO:0000256" key="7">
    <source>
        <dbReference type="ARBA" id="ARBA00022827"/>
    </source>
</evidence>
<evidence type="ECO:0000313" key="14">
    <source>
        <dbReference type="Proteomes" id="UP000035860"/>
    </source>
</evidence>
<comment type="subcellular location">
    <subcellularLocation>
        <location evidence="10">Cytoplasm</location>
    </subcellularLocation>
</comment>
<evidence type="ECO:0000256" key="5">
    <source>
        <dbReference type="ARBA" id="ARBA00022691"/>
    </source>
</evidence>
<evidence type="ECO:0000256" key="6">
    <source>
        <dbReference type="ARBA" id="ARBA00022694"/>
    </source>
</evidence>
<dbReference type="eggNOG" id="COG4121">
    <property type="taxonomic scope" value="Bacteria"/>
</dbReference>
<evidence type="ECO:0000256" key="10">
    <source>
        <dbReference type="HAMAP-Rule" id="MF_01102"/>
    </source>
</evidence>
<dbReference type="InterPro" id="IPR036188">
    <property type="entry name" value="FAD/NAD-bd_sf"/>
</dbReference>
<dbReference type="Pfam" id="PF05430">
    <property type="entry name" value="Methyltransf_30"/>
    <property type="match status" value="1"/>
</dbReference>
<evidence type="ECO:0000256" key="4">
    <source>
        <dbReference type="ARBA" id="ARBA00022679"/>
    </source>
</evidence>
<comment type="similarity">
    <text evidence="10">In the N-terminal section; belongs to the methyltransferase superfamily. tRNA (mnm(5)s(2)U34)-methyltransferase family.</text>
</comment>
<dbReference type="GO" id="GO:0032259">
    <property type="term" value="P:methylation"/>
    <property type="evidence" value="ECO:0007669"/>
    <property type="project" value="UniProtKB-KW"/>
</dbReference>
<evidence type="ECO:0000256" key="3">
    <source>
        <dbReference type="ARBA" id="ARBA00022630"/>
    </source>
</evidence>
<keyword evidence="7 10" id="KW-0274">FAD</keyword>
<keyword evidence="3 10" id="KW-0285">Flavoprotein</keyword>
<comment type="caution">
    <text evidence="13">The sequence shown here is derived from an EMBL/GenBank/DDBJ whole genome shotgun (WGS) entry which is preliminary data.</text>
</comment>
<reference evidence="13 14" key="1">
    <citation type="journal article" date="2014" name="Genome Announc.">
        <title>Draft Genome Sequence of Moraxella bovoculi Strain 237T (ATCC BAA-1259T) Isolated from a Calf with Infectious Bovine Keratoconjunctivitis.</title>
        <authorList>
            <person name="Calcutt M.J."/>
            <person name="Foecking M.F."/>
            <person name="Martin N.T."/>
            <person name="Mhlanga-Mutangadura T."/>
            <person name="Reilly T.J."/>
        </authorList>
    </citation>
    <scope>NUCLEOTIDE SEQUENCE [LARGE SCALE GENOMIC DNA]</scope>
    <source>
        <strain evidence="13 14">237</strain>
    </source>
</reference>
<evidence type="ECO:0000259" key="11">
    <source>
        <dbReference type="Pfam" id="PF01266"/>
    </source>
</evidence>
<evidence type="ECO:0000256" key="2">
    <source>
        <dbReference type="ARBA" id="ARBA00022603"/>
    </source>
</evidence>
<dbReference type="InterPro" id="IPR017610">
    <property type="entry name" value="tRNA_S-uridine_synth_MnmC_C"/>
</dbReference>
<feature type="domain" description="MnmC-like methyltransferase" evidence="12">
    <location>
        <begin position="126"/>
        <end position="255"/>
    </location>
</feature>
<dbReference type="EMBL" id="AOMT01000005">
    <property type="protein sequence ID" value="KDN25830.1"/>
    <property type="molecule type" value="Genomic_DNA"/>
</dbReference>
<keyword evidence="4 10" id="KW-0808">Transferase</keyword>
<evidence type="ECO:0000256" key="9">
    <source>
        <dbReference type="ARBA" id="ARBA00023268"/>
    </source>
</evidence>
<dbReference type="PANTHER" id="PTHR13847:SF283">
    <property type="entry name" value="TRNA 5-METHYLAMINOMETHYL-2-THIOURIDINE BIOSYNTHESIS BIFUNCTIONAL PROTEIN MNMC"/>
    <property type="match status" value="1"/>
</dbReference>
<keyword evidence="6 10" id="KW-0819">tRNA processing</keyword>
<evidence type="ECO:0000256" key="1">
    <source>
        <dbReference type="ARBA" id="ARBA00022490"/>
    </source>
</evidence>
<comment type="cofactor">
    <cofactor evidence="10">
        <name>FAD</name>
        <dbReference type="ChEBI" id="CHEBI:57692"/>
    </cofactor>
</comment>
<dbReference type="GO" id="GO:0004808">
    <property type="term" value="F:tRNA (5-methylaminomethyl-2-thiouridylate)(34)-methyltransferase activity"/>
    <property type="evidence" value="ECO:0007669"/>
    <property type="project" value="UniProtKB-EC"/>
</dbReference>
<organism evidence="13 14">
    <name type="scientific">Moraxella bovoculi 237</name>
    <dbReference type="NCBI Taxonomy" id="743974"/>
    <lineage>
        <taxon>Bacteria</taxon>
        <taxon>Pseudomonadati</taxon>
        <taxon>Pseudomonadota</taxon>
        <taxon>Gammaproteobacteria</taxon>
        <taxon>Moraxellales</taxon>
        <taxon>Moraxellaceae</taxon>
        <taxon>Moraxella</taxon>
    </lineage>
</organism>
<dbReference type="Gene3D" id="3.30.9.10">
    <property type="entry name" value="D-Amino Acid Oxidase, subunit A, domain 2"/>
    <property type="match status" value="1"/>
</dbReference>
<keyword evidence="14" id="KW-1185">Reference proteome</keyword>
<proteinExistence type="inferred from homology"/>
<dbReference type="GO" id="GO:0002097">
    <property type="term" value="P:tRNA wobble base modification"/>
    <property type="evidence" value="ECO:0007669"/>
    <property type="project" value="UniProtKB-UniRule"/>
</dbReference>
<keyword evidence="9 10" id="KW-0511">Multifunctional enzyme</keyword>
<dbReference type="InterPro" id="IPR023032">
    <property type="entry name" value="tRNA_MAMT_biosynth_bifunc_MnmC"/>
</dbReference>
<dbReference type="Gene3D" id="3.40.50.150">
    <property type="entry name" value="Vaccinia Virus protein VP39"/>
    <property type="match status" value="1"/>
</dbReference>
<dbReference type="InterPro" id="IPR047785">
    <property type="entry name" value="tRNA_MNMC2"/>
</dbReference>